<sequence>MPPGPQQIGAARSPSTALSALACLIATAALVVSVWTWWQARPPRYDEATQAAAADAACAAYTQVRAGVETNTHLAPPGGDSDVTGVLAVAANARVALTGGGQYLLDILDPATPPELAAPIRQFGTKLMQFGTAATAGAPDGDPGQQALKRDLDVLDATIDRLCH</sequence>
<feature type="transmembrane region" description="Helical" evidence="1">
    <location>
        <begin position="17"/>
        <end position="38"/>
    </location>
</feature>
<evidence type="ECO:0000313" key="3">
    <source>
        <dbReference type="Proteomes" id="UP000467201"/>
    </source>
</evidence>
<protein>
    <recommendedName>
        <fullName evidence="4">Alanine and proline rich membrane protein</fullName>
    </recommendedName>
</protein>
<dbReference type="KEGG" id="mdr:MDOR_01160"/>
<dbReference type="Proteomes" id="UP000467201">
    <property type="component" value="Chromosome"/>
</dbReference>
<evidence type="ECO:0008006" key="4">
    <source>
        <dbReference type="Google" id="ProtNLM"/>
    </source>
</evidence>
<organism evidence="2 3">
    <name type="scientific">Mycolicibacterium doricum</name>
    <dbReference type="NCBI Taxonomy" id="126673"/>
    <lineage>
        <taxon>Bacteria</taxon>
        <taxon>Bacillati</taxon>
        <taxon>Actinomycetota</taxon>
        <taxon>Actinomycetes</taxon>
        <taxon>Mycobacteriales</taxon>
        <taxon>Mycobacteriaceae</taxon>
        <taxon>Mycolicibacterium</taxon>
    </lineage>
</organism>
<keyword evidence="1" id="KW-0812">Transmembrane</keyword>
<proteinExistence type="predicted"/>
<evidence type="ECO:0000313" key="2">
    <source>
        <dbReference type="EMBL" id="BBZ05947.1"/>
    </source>
</evidence>
<accession>A0A7I7VM77</accession>
<keyword evidence="1" id="KW-1133">Transmembrane helix</keyword>
<dbReference type="AlphaFoldDB" id="A0A7I7VM77"/>
<evidence type="ECO:0000256" key="1">
    <source>
        <dbReference type="SAM" id="Phobius"/>
    </source>
</evidence>
<name>A0A7I7VM77_9MYCO</name>
<dbReference type="EMBL" id="AP022605">
    <property type="protein sequence ID" value="BBZ05947.1"/>
    <property type="molecule type" value="Genomic_DNA"/>
</dbReference>
<dbReference type="RefSeq" id="WP_179959929.1">
    <property type="nucleotide sequence ID" value="NZ_AP022605.1"/>
</dbReference>
<keyword evidence="1" id="KW-0472">Membrane</keyword>
<reference evidence="2 3" key="1">
    <citation type="journal article" date="2019" name="Emerg. Microbes Infect.">
        <title>Comprehensive subspecies identification of 175 nontuberculous mycobacteria species based on 7547 genomic profiles.</title>
        <authorList>
            <person name="Matsumoto Y."/>
            <person name="Kinjo T."/>
            <person name="Motooka D."/>
            <person name="Nabeya D."/>
            <person name="Jung N."/>
            <person name="Uechi K."/>
            <person name="Horii T."/>
            <person name="Iida T."/>
            <person name="Fujita J."/>
            <person name="Nakamura S."/>
        </authorList>
    </citation>
    <scope>NUCLEOTIDE SEQUENCE [LARGE SCALE GENOMIC DNA]</scope>
    <source>
        <strain evidence="2 3">JCM 12405</strain>
    </source>
</reference>
<gene>
    <name evidence="2" type="ORF">MDOR_01160</name>
</gene>